<dbReference type="SUPFAM" id="SSF53955">
    <property type="entry name" value="Lysozyme-like"/>
    <property type="match status" value="1"/>
</dbReference>
<protein>
    <submittedName>
        <fullName evidence="2">Lytic enzyme</fullName>
    </submittedName>
</protein>
<organism evidence="2 3">
    <name type="scientific">Caballeronia sordidicola</name>
    <name type="common">Burkholderia sordidicola</name>
    <dbReference type="NCBI Taxonomy" id="196367"/>
    <lineage>
        <taxon>Bacteria</taxon>
        <taxon>Pseudomonadati</taxon>
        <taxon>Pseudomonadota</taxon>
        <taxon>Betaproteobacteria</taxon>
        <taxon>Burkholderiales</taxon>
        <taxon>Burkholderiaceae</taxon>
        <taxon>Caballeronia</taxon>
    </lineage>
</organism>
<proteinExistence type="predicted"/>
<evidence type="ECO:0000313" key="3">
    <source>
        <dbReference type="Proteomes" id="UP000214720"/>
    </source>
</evidence>
<sequence length="829" mass="91842">MTTATPARPSDTPLPPQKADDSPPAALNFAFPFKKSDGKDFIDEHQFHALLARESGGFFPVSDSGMWHGGMHVTAGGAGTSLDLNNGVRCIADGEVVAYRVDRAYPVSELPALAGKPAVKATYSTGFALVRHRTEFPHGTKLTFFSLYMHLKSFEEYQKDTLLKMPSYWTKVWKVTPFAKDIPKPDVHRGKAAAGQIGLNIRSAPIGRAPISTSVIGILRQGAQVQIGAQQGSWGQIASIESGGPVIAASVGSFADSKANTGWIFLGREHGHQLVEGVLSKSHFDQIVVLPKPVKINAGDLIGHLGHYDQLGEPSAGNRMVHIEVFCDEKIKPYIEQGRAWVDKNAWKIEPTILRIDRRVKLYKAMGREGADAPQTGVIQIYPLSALAQGPKEDQFEEPTTGTDGSKFHWWKIDSADVRRAPISGWVREQNHAGGKVTREFACKWVDFEIHEEAHDPMHTMFATPKAYLDYWLDADEPDVPALAKLSPLAGKVYRSVFTTGSGSHAADELRKASRDPWLQLRLSRLIVKHESEWANPGKWKQLHEWIEQRTGHDPAHEEEQKRIAKLVWWDAVTGKIEGLPESADVFHIHPVGLVGNFRKLGGKITFPMLRAIFTEASSEQLQAVVDELNPRLKDFKLGSRLRLSHFFAQIRQEAGAGLNTTENLNYRADVLTQKFGYFNSHRADAEVYGRTAEHSADPESIANRAYAHKIGNGSVESGDGWKYRGRGLKQLTGKANYQAFQKFYPSLWTDDTADFISNSDLVAEIKYATRSAIYFWIANGLPELADEGFADGVVDKITAVINLKTDSYTARSSNFHAIWKAGLFDGVE</sequence>
<dbReference type="AlphaFoldDB" id="A0A226X668"/>
<dbReference type="RefSeq" id="WP_256982356.1">
    <property type="nucleotide sequence ID" value="NZ_MTHB01000049.1"/>
</dbReference>
<evidence type="ECO:0000256" key="1">
    <source>
        <dbReference type="SAM" id="MobiDB-lite"/>
    </source>
</evidence>
<dbReference type="PANTHER" id="PTHR34408:SF2">
    <property type="entry name" value="CELL WALL-BINDING PROTEIN YWSB"/>
    <property type="match status" value="1"/>
</dbReference>
<accession>A0A226X668</accession>
<gene>
    <name evidence="2" type="ORF">BSU04_09710</name>
</gene>
<dbReference type="InterPro" id="IPR052354">
    <property type="entry name" value="Cell_Wall_Dynamics_Protein"/>
</dbReference>
<dbReference type="InterPro" id="IPR023346">
    <property type="entry name" value="Lysozyme-like_dom_sf"/>
</dbReference>
<comment type="caution">
    <text evidence="2">The sequence shown here is derived from an EMBL/GenBank/DDBJ whole genome shotgun (WGS) entry which is preliminary data.</text>
</comment>
<evidence type="ECO:0000313" key="2">
    <source>
        <dbReference type="EMBL" id="OXC78921.1"/>
    </source>
</evidence>
<name>A0A226X668_CABSO</name>
<feature type="region of interest" description="Disordered" evidence="1">
    <location>
        <begin position="1"/>
        <end position="23"/>
    </location>
</feature>
<dbReference type="Gene3D" id="1.10.530.10">
    <property type="match status" value="1"/>
</dbReference>
<dbReference type="EMBL" id="MTHB01000049">
    <property type="protein sequence ID" value="OXC78921.1"/>
    <property type="molecule type" value="Genomic_DNA"/>
</dbReference>
<dbReference type="Proteomes" id="UP000214720">
    <property type="component" value="Unassembled WGS sequence"/>
</dbReference>
<reference evidence="3" key="1">
    <citation type="submission" date="2017-01" db="EMBL/GenBank/DDBJ databases">
        <title>Genome Analysis of Deinococcus marmoris KOPRI26562.</title>
        <authorList>
            <person name="Kim J.H."/>
            <person name="Oh H.-M."/>
        </authorList>
    </citation>
    <scope>NUCLEOTIDE SEQUENCE [LARGE SCALE GENOMIC DNA]</scope>
    <source>
        <strain evidence="3">PAMC 26633</strain>
    </source>
</reference>
<dbReference type="PANTHER" id="PTHR34408">
    <property type="entry name" value="FAMILY PROTEIN, PUTATIVE-RELATED"/>
    <property type="match status" value="1"/>
</dbReference>